<feature type="domain" description="Dynamin-type G" evidence="4">
    <location>
        <begin position="39"/>
        <end position="353"/>
    </location>
</feature>
<dbReference type="EMBL" id="ML170163">
    <property type="protein sequence ID" value="TDL25543.1"/>
    <property type="molecule type" value="Genomic_DNA"/>
</dbReference>
<evidence type="ECO:0000313" key="6">
    <source>
        <dbReference type="Proteomes" id="UP000294933"/>
    </source>
</evidence>
<dbReference type="GO" id="GO:0016559">
    <property type="term" value="P:peroxisome fission"/>
    <property type="evidence" value="ECO:0007669"/>
    <property type="project" value="TreeGrafter"/>
</dbReference>
<dbReference type="PROSITE" id="PS51388">
    <property type="entry name" value="GED"/>
    <property type="match status" value="1"/>
</dbReference>
<evidence type="ECO:0000256" key="2">
    <source>
        <dbReference type="ARBA" id="ARBA00023134"/>
    </source>
</evidence>
<dbReference type="InterPro" id="IPR022812">
    <property type="entry name" value="Dynamin"/>
</dbReference>
<dbReference type="InterPro" id="IPR020850">
    <property type="entry name" value="GED_dom"/>
</dbReference>
<dbReference type="GO" id="GO:0005525">
    <property type="term" value="F:GTP binding"/>
    <property type="evidence" value="ECO:0007669"/>
    <property type="project" value="InterPro"/>
</dbReference>
<evidence type="ECO:0000259" key="3">
    <source>
        <dbReference type="PROSITE" id="PS51388"/>
    </source>
</evidence>
<dbReference type="Pfam" id="PF00350">
    <property type="entry name" value="Dynamin_N"/>
    <property type="match status" value="1"/>
</dbReference>
<feature type="domain" description="GED" evidence="3">
    <location>
        <begin position="630"/>
        <end position="724"/>
    </location>
</feature>
<evidence type="ECO:0000313" key="5">
    <source>
        <dbReference type="EMBL" id="TDL25543.1"/>
    </source>
</evidence>
<dbReference type="PANTHER" id="PTHR11566:SF21">
    <property type="entry name" value="DYNAMIN RELATED PROTEIN 1, ISOFORM A"/>
    <property type="match status" value="1"/>
</dbReference>
<dbReference type="GO" id="GO:0006897">
    <property type="term" value="P:endocytosis"/>
    <property type="evidence" value="ECO:0007669"/>
    <property type="project" value="TreeGrafter"/>
</dbReference>
<protein>
    <recommendedName>
        <fullName evidence="7">P-loop containing nucleoside triphosphate hydrolase protein</fullName>
    </recommendedName>
</protein>
<dbReference type="Pfam" id="PF02212">
    <property type="entry name" value="GED"/>
    <property type="match status" value="1"/>
</dbReference>
<dbReference type="PANTHER" id="PTHR11566">
    <property type="entry name" value="DYNAMIN"/>
    <property type="match status" value="1"/>
</dbReference>
<dbReference type="PRINTS" id="PR00195">
    <property type="entry name" value="DYNAMIN"/>
</dbReference>
<dbReference type="GO" id="GO:0005739">
    <property type="term" value="C:mitochondrion"/>
    <property type="evidence" value="ECO:0007669"/>
    <property type="project" value="TreeGrafter"/>
</dbReference>
<dbReference type="AlphaFoldDB" id="A0A4Y7QCY6"/>
<evidence type="ECO:0008006" key="7">
    <source>
        <dbReference type="Google" id="ProtNLM"/>
    </source>
</evidence>
<dbReference type="SUPFAM" id="SSF52540">
    <property type="entry name" value="P-loop containing nucleoside triphosphate hydrolases"/>
    <property type="match status" value="1"/>
</dbReference>
<accession>A0A4Y7QCY6</accession>
<dbReference type="InterPro" id="IPR000375">
    <property type="entry name" value="Dynamin_stalk"/>
</dbReference>
<dbReference type="VEuPathDB" id="FungiDB:BD410DRAFT_717419"/>
<proteinExistence type="predicted"/>
<organism evidence="5 6">
    <name type="scientific">Rickenella mellea</name>
    <dbReference type="NCBI Taxonomy" id="50990"/>
    <lineage>
        <taxon>Eukaryota</taxon>
        <taxon>Fungi</taxon>
        <taxon>Dikarya</taxon>
        <taxon>Basidiomycota</taxon>
        <taxon>Agaricomycotina</taxon>
        <taxon>Agaricomycetes</taxon>
        <taxon>Hymenochaetales</taxon>
        <taxon>Rickenellaceae</taxon>
        <taxon>Rickenella</taxon>
    </lineage>
</organism>
<dbReference type="SMART" id="SM00053">
    <property type="entry name" value="DYNc"/>
    <property type="match status" value="1"/>
</dbReference>
<dbReference type="GO" id="GO:0005874">
    <property type="term" value="C:microtubule"/>
    <property type="evidence" value="ECO:0007669"/>
    <property type="project" value="TreeGrafter"/>
</dbReference>
<name>A0A4Y7QCY6_9AGAM</name>
<dbReference type="PROSITE" id="PS51718">
    <property type="entry name" value="G_DYNAMIN_2"/>
    <property type="match status" value="1"/>
</dbReference>
<dbReference type="InterPro" id="IPR030381">
    <property type="entry name" value="G_DYNAMIN_dom"/>
</dbReference>
<dbReference type="Gene3D" id="1.20.120.1240">
    <property type="entry name" value="Dynamin, middle domain"/>
    <property type="match status" value="1"/>
</dbReference>
<evidence type="ECO:0000259" key="4">
    <source>
        <dbReference type="PROSITE" id="PS51718"/>
    </source>
</evidence>
<dbReference type="InterPro" id="IPR001401">
    <property type="entry name" value="Dynamin_GTPase"/>
</dbReference>
<reference evidence="5 6" key="1">
    <citation type="submission" date="2018-06" db="EMBL/GenBank/DDBJ databases">
        <title>A transcriptomic atlas of mushroom development highlights an independent origin of complex multicellularity.</title>
        <authorList>
            <consortium name="DOE Joint Genome Institute"/>
            <person name="Krizsan K."/>
            <person name="Almasi E."/>
            <person name="Merenyi Z."/>
            <person name="Sahu N."/>
            <person name="Viragh M."/>
            <person name="Koszo T."/>
            <person name="Mondo S."/>
            <person name="Kiss B."/>
            <person name="Balint B."/>
            <person name="Kues U."/>
            <person name="Barry K."/>
            <person name="Hegedus J.C."/>
            <person name="Henrissat B."/>
            <person name="Johnson J."/>
            <person name="Lipzen A."/>
            <person name="Ohm R."/>
            <person name="Nagy I."/>
            <person name="Pangilinan J."/>
            <person name="Yan J."/>
            <person name="Xiong Y."/>
            <person name="Grigoriev I.V."/>
            <person name="Hibbett D.S."/>
            <person name="Nagy L.G."/>
        </authorList>
    </citation>
    <scope>NUCLEOTIDE SEQUENCE [LARGE SCALE GENOMIC DNA]</scope>
    <source>
        <strain evidence="5 6">SZMC22713</strain>
    </source>
</reference>
<keyword evidence="6" id="KW-1185">Reference proteome</keyword>
<dbReference type="GO" id="GO:0048312">
    <property type="term" value="P:intracellular distribution of mitochondria"/>
    <property type="evidence" value="ECO:0007669"/>
    <property type="project" value="TreeGrafter"/>
</dbReference>
<dbReference type="GO" id="GO:0016020">
    <property type="term" value="C:membrane"/>
    <property type="evidence" value="ECO:0007669"/>
    <property type="project" value="TreeGrafter"/>
</dbReference>
<gene>
    <name evidence="5" type="ORF">BD410DRAFT_717419</name>
</gene>
<dbReference type="Pfam" id="PF01031">
    <property type="entry name" value="Dynamin_M"/>
    <property type="match status" value="1"/>
</dbReference>
<keyword evidence="2" id="KW-0342">GTP-binding</keyword>
<dbReference type="GO" id="GO:0003924">
    <property type="term" value="F:GTPase activity"/>
    <property type="evidence" value="ECO:0007669"/>
    <property type="project" value="InterPro"/>
</dbReference>
<dbReference type="Proteomes" id="UP000294933">
    <property type="component" value="Unassembled WGS sequence"/>
</dbReference>
<dbReference type="InterPro" id="IPR027417">
    <property type="entry name" value="P-loop_NTPase"/>
</dbReference>
<dbReference type="STRING" id="50990.A0A4Y7QCY6"/>
<dbReference type="OrthoDB" id="5061070at2759"/>
<keyword evidence="1" id="KW-0547">Nucleotide-binding</keyword>
<dbReference type="GO" id="GO:0008017">
    <property type="term" value="F:microtubule binding"/>
    <property type="evidence" value="ECO:0007669"/>
    <property type="project" value="TreeGrafter"/>
</dbReference>
<dbReference type="InterPro" id="IPR003130">
    <property type="entry name" value="GED"/>
</dbReference>
<dbReference type="Gene3D" id="3.40.50.300">
    <property type="entry name" value="P-loop containing nucleotide triphosphate hydrolases"/>
    <property type="match status" value="1"/>
</dbReference>
<dbReference type="InterPro" id="IPR045063">
    <property type="entry name" value="Dynamin_N"/>
</dbReference>
<dbReference type="CDD" id="cd08771">
    <property type="entry name" value="DLP_1"/>
    <property type="match status" value="1"/>
</dbReference>
<dbReference type="GO" id="GO:0000266">
    <property type="term" value="P:mitochondrial fission"/>
    <property type="evidence" value="ECO:0007669"/>
    <property type="project" value="TreeGrafter"/>
</dbReference>
<sequence length="724" mass="80875">MSLDALDGPVGIANQDYAKQVKNLIKLITDLRAMGAQSHIDLPRITVIGNQSAGKSSVVEAISGITVPRSSGTCTRCPMECRLTCSPQPWRAQVLLRFERDEAGNRLPEVKEEKFGPPIVAKSELELQLKRAQLAILNPSVASELFVELDLSVLTSGCPPLGSDRQLQFSPNVVCLDISGPELTDLSFIDLPGIISNVAEGEDRGNIDLIKNLVKDHIAGNALILLTITMRDDLENQSAAFLAKEADPNGLRTIGVLTKPDTLQEGEEPAWLKVLSGESHPLRHGYYVTKQPNISELEQKLDHGEARQREKEYFASQAPWKSAPPMIRNRIGVPNLTRELSRLLSQLIEKLLPQLRSNAKSSLSGVMMSLNGLPQPPSENPTAHLLQLVTSFTSLVDRYIQGGEGHEDLLRDCRPAYQKFQKDVSQTEPKFCPSERQVTSAAIDSDSSSPTDQVPMYLDDVRKYVDKALGRHLPFNVPFSAKIGLIRGCFADWSTHARSCFATVYKVSEAHVNKLITLKFERFARGGLLDHVRTIVESQFETARESTLKRLDWFMAIESTPFTLNDHYFSSYRQKYLAMYKEERQSATGRFSMDVDSVREAMASLARLGFSNLANEDLNRLLGADPFEQEMICMSEVRAYFQVAYKRIIDNVPRAIDYDFLGSLKEEPLREVLTTKLGLASEIATQRASAYLSEDPNVAAEREELLQKKASLEEIIDRLFNFML</sequence>
<evidence type="ECO:0000256" key="1">
    <source>
        <dbReference type="ARBA" id="ARBA00022741"/>
    </source>
</evidence>